<dbReference type="PANTHER" id="PTHR30185:SF13">
    <property type="entry name" value="LICABCH OPERON REGULATOR-RELATED"/>
    <property type="match status" value="1"/>
</dbReference>
<reference evidence="5 6" key="1">
    <citation type="submission" date="2019-04" db="EMBL/GenBank/DDBJ databases">
        <title>Vagococcus sp. nov., isolated from faeces of yaks (Bos grunniens).</title>
        <authorList>
            <person name="Ge Y."/>
        </authorList>
    </citation>
    <scope>NUCLEOTIDE SEQUENCE [LARGE SCALE GENOMIC DNA]</scope>
    <source>
        <strain evidence="5 6">MN-17</strain>
    </source>
</reference>
<dbReference type="SUPFAM" id="SSF55804">
    <property type="entry name" value="Phoshotransferase/anion transport protein"/>
    <property type="match status" value="1"/>
</dbReference>
<dbReference type="InterPro" id="IPR011608">
    <property type="entry name" value="PRD"/>
</dbReference>
<dbReference type="GO" id="GO:0006355">
    <property type="term" value="P:regulation of DNA-templated transcription"/>
    <property type="evidence" value="ECO:0007669"/>
    <property type="project" value="InterPro"/>
</dbReference>
<dbReference type="Proteomes" id="UP000298615">
    <property type="component" value="Chromosome"/>
</dbReference>
<dbReference type="Pfam" id="PF08279">
    <property type="entry name" value="HTH_11"/>
    <property type="match status" value="1"/>
</dbReference>
<accession>A0A4D7CR36</accession>
<dbReference type="KEGG" id="vao:FA707_06415"/>
<keyword evidence="6" id="KW-1185">Reference proteome</keyword>
<sequence length="644" mass="74385">MNILDNKHINLINLLKKSNQPITSNELALKLNISSRTVKNYVKEINSGEKVPIIISSNNGYQLNSIDVKSPEEKHIPQTYSERSKYVISQLIFNQLEAINIFDLCEDLFLSYSSIKSLINKMNTSYTSHNVSFRLKKNLVYFKGKEEDKRKFISFIITDNLSIGTISKTQLTEIFPRLDIDACYSIIKHELNENNYYINDFAMINIVTHLLIMIDRKQQGNNLVLLEDDNTNSIDSSFLSFIDEIEKKFDIHFSYTEIDILYNLFSCNVNYVGNKNIQLEDVIDKIGKKTYTFTKNIIKKINSIYLIDLNNNEFIFPFALHIKNLITRIKNTTSSNINPLKNIIKSNNPIIFEIATHISLLISDEYKIKIPEEEISFIAMHIGGEMERVKINESKIPTLVICPNYNNLDNNLTSVLYKHFENDIDIKDTFTSENELQVFFNNIPNSQKFLLLSTIPLSKTTNNGNTLVLISPFNIQDQMFNILNGISQYKDNTKNQLLVSNFDKFFSPNLFFNFDTYDMNLLITKLCANLVEHNLVDTNFEHDVFIRENMSSTSFGKIAIPHSIHMNAAKTSISVCISKKGMKWGDNVVNIIFLLAINQQDYHIFRNLYESLINVFTFPSTIEQAKKCSTLEEFKEIILRSLNK</sequence>
<keyword evidence="4" id="KW-0804">Transcription</keyword>
<evidence type="ECO:0000256" key="1">
    <source>
        <dbReference type="ARBA" id="ARBA00022737"/>
    </source>
</evidence>
<keyword evidence="3" id="KW-0010">Activator</keyword>
<evidence type="ECO:0000256" key="2">
    <source>
        <dbReference type="ARBA" id="ARBA00023015"/>
    </source>
</evidence>
<dbReference type="InterPro" id="IPR050661">
    <property type="entry name" value="BglG_antiterminators"/>
</dbReference>
<evidence type="ECO:0000313" key="5">
    <source>
        <dbReference type="EMBL" id="QCI86625.1"/>
    </source>
</evidence>
<dbReference type="InterPro" id="IPR007737">
    <property type="entry name" value="Mga_HTH"/>
</dbReference>
<dbReference type="Pfam" id="PF05043">
    <property type="entry name" value="Mga"/>
    <property type="match status" value="1"/>
</dbReference>
<dbReference type="Gene3D" id="1.10.1790.10">
    <property type="entry name" value="PRD domain"/>
    <property type="match status" value="1"/>
</dbReference>
<proteinExistence type="predicted"/>
<dbReference type="SUPFAM" id="SSF63520">
    <property type="entry name" value="PTS-regulatory domain, PRD"/>
    <property type="match status" value="2"/>
</dbReference>
<organism evidence="5 6">
    <name type="scientific">Vagococcus zengguangii</name>
    <dbReference type="NCBI Taxonomy" id="2571750"/>
    <lineage>
        <taxon>Bacteria</taxon>
        <taxon>Bacillati</taxon>
        <taxon>Bacillota</taxon>
        <taxon>Bacilli</taxon>
        <taxon>Lactobacillales</taxon>
        <taxon>Enterococcaceae</taxon>
        <taxon>Vagococcus</taxon>
    </lineage>
</organism>
<dbReference type="InterPro" id="IPR036634">
    <property type="entry name" value="PRD_sf"/>
</dbReference>
<protein>
    <submittedName>
        <fullName evidence="5">PRD domain-containing protein</fullName>
    </submittedName>
</protein>
<dbReference type="InterPro" id="IPR036388">
    <property type="entry name" value="WH-like_DNA-bd_sf"/>
</dbReference>
<dbReference type="Gene3D" id="3.40.930.10">
    <property type="entry name" value="Mannitol-specific EII, Chain A"/>
    <property type="match status" value="1"/>
</dbReference>
<dbReference type="PROSITE" id="PS51372">
    <property type="entry name" value="PRD_2"/>
    <property type="match status" value="1"/>
</dbReference>
<dbReference type="Pfam" id="PF00874">
    <property type="entry name" value="PRD"/>
    <property type="match status" value="1"/>
</dbReference>
<dbReference type="InterPro" id="IPR002178">
    <property type="entry name" value="PTS_EIIA_type-2_dom"/>
</dbReference>
<gene>
    <name evidence="5" type="ORF">FA707_06415</name>
</gene>
<dbReference type="Pfam" id="PF00359">
    <property type="entry name" value="PTS_EIIA_2"/>
    <property type="match status" value="1"/>
</dbReference>
<dbReference type="InterPro" id="IPR013196">
    <property type="entry name" value="HTH_11"/>
</dbReference>
<dbReference type="InterPro" id="IPR016152">
    <property type="entry name" value="PTrfase/Anion_transptr"/>
</dbReference>
<dbReference type="Gene3D" id="1.10.10.10">
    <property type="entry name" value="Winged helix-like DNA-binding domain superfamily/Winged helix DNA-binding domain"/>
    <property type="match status" value="1"/>
</dbReference>
<dbReference type="PANTHER" id="PTHR30185">
    <property type="entry name" value="CRYPTIC BETA-GLUCOSIDE BGL OPERON ANTITERMINATOR"/>
    <property type="match status" value="1"/>
</dbReference>
<keyword evidence="1" id="KW-0677">Repeat</keyword>
<evidence type="ECO:0000256" key="3">
    <source>
        <dbReference type="ARBA" id="ARBA00023159"/>
    </source>
</evidence>
<name>A0A4D7CR36_9ENTE</name>
<keyword evidence="2" id="KW-0805">Transcription regulation</keyword>
<dbReference type="EMBL" id="CP039712">
    <property type="protein sequence ID" value="QCI86625.1"/>
    <property type="molecule type" value="Genomic_DNA"/>
</dbReference>
<dbReference type="AlphaFoldDB" id="A0A4D7CR36"/>
<evidence type="ECO:0000313" key="6">
    <source>
        <dbReference type="Proteomes" id="UP000298615"/>
    </source>
</evidence>
<dbReference type="PROSITE" id="PS51094">
    <property type="entry name" value="PTS_EIIA_TYPE_2"/>
    <property type="match status" value="1"/>
</dbReference>
<evidence type="ECO:0000256" key="4">
    <source>
        <dbReference type="ARBA" id="ARBA00023163"/>
    </source>
</evidence>
<dbReference type="OrthoDB" id="3710983at2"/>